<organism evidence="2 3">
    <name type="scientific">Neisseria shayeganii</name>
    <dbReference type="NCBI Taxonomy" id="607712"/>
    <lineage>
        <taxon>Bacteria</taxon>
        <taxon>Pseudomonadati</taxon>
        <taxon>Pseudomonadota</taxon>
        <taxon>Betaproteobacteria</taxon>
        <taxon>Neisseriales</taxon>
        <taxon>Neisseriaceae</taxon>
        <taxon>Neisseria</taxon>
    </lineage>
</organism>
<reference evidence="2 3" key="1">
    <citation type="submission" date="2020-07" db="EMBL/GenBank/DDBJ databases">
        <title>Genomic diversity of species in the Neisseriaceae family.</title>
        <authorList>
            <person name="Vincent A.T."/>
            <person name="Bernet E."/>
            <person name="Veyrier F.J."/>
        </authorList>
    </citation>
    <scope>NUCLEOTIDE SEQUENCE [LARGE SCALE GENOMIC DNA]</scope>
    <source>
        <strain evidence="2 3">DSM 22244</strain>
    </source>
</reference>
<name>A0A7D7T5D6_9NEIS</name>
<proteinExistence type="predicted"/>
<evidence type="ECO:0000256" key="1">
    <source>
        <dbReference type="SAM" id="MobiDB-lite"/>
    </source>
</evidence>
<accession>A0A7D7T5D6</accession>
<evidence type="ECO:0000313" key="2">
    <source>
        <dbReference type="EMBL" id="QMT39993.1"/>
    </source>
</evidence>
<evidence type="ECO:0000313" key="3">
    <source>
        <dbReference type="Proteomes" id="UP000514752"/>
    </source>
</evidence>
<protein>
    <submittedName>
        <fullName evidence="2">Uncharacterized protein</fullName>
    </submittedName>
</protein>
<dbReference type="SUPFAM" id="SSF160059">
    <property type="entry name" value="PriA/YqbF domain"/>
    <property type="match status" value="1"/>
</dbReference>
<feature type="compositionally biased region" description="Polar residues" evidence="1">
    <location>
        <begin position="22"/>
        <end position="39"/>
    </location>
</feature>
<dbReference type="AlphaFoldDB" id="A0A7D7T5D6"/>
<feature type="compositionally biased region" description="Pro residues" evidence="1">
    <location>
        <begin position="68"/>
        <end position="83"/>
    </location>
</feature>
<feature type="region of interest" description="Disordered" evidence="1">
    <location>
        <begin position="1"/>
        <end position="91"/>
    </location>
</feature>
<sequence>MARQKDDKTQTGESKDKAANKPSAQASKPDTPAGQTATPPSGDADQAQAVSDTLIPPDIAPGDADKAAPPPEARPLVPQPSGEPPTEDAEAAYVKTRTAERFYRCGLEFGRAWRLVERKDLSEPNWQRLLAEPHLVAQGVVLTAEEPAS</sequence>
<dbReference type="RefSeq" id="WP_182121751.1">
    <property type="nucleotide sequence ID" value="NZ_CP059567.1"/>
</dbReference>
<feature type="compositionally biased region" description="Basic and acidic residues" evidence="1">
    <location>
        <begin position="1"/>
        <end position="19"/>
    </location>
</feature>
<gene>
    <name evidence="2" type="ORF">H3L94_09055</name>
</gene>
<dbReference type="EMBL" id="CP059567">
    <property type="protein sequence ID" value="QMT39993.1"/>
    <property type="molecule type" value="Genomic_DNA"/>
</dbReference>
<dbReference type="KEGG" id="nsg:H3L94_09055"/>
<dbReference type="Proteomes" id="UP000514752">
    <property type="component" value="Chromosome"/>
</dbReference>